<dbReference type="EMBL" id="JAEFBJ010000007">
    <property type="protein sequence ID" value="KAG7588159.1"/>
    <property type="molecule type" value="Genomic_DNA"/>
</dbReference>
<evidence type="ECO:0000313" key="3">
    <source>
        <dbReference type="Proteomes" id="UP000694251"/>
    </source>
</evidence>
<dbReference type="AlphaFoldDB" id="A0A8T2BP11"/>
<dbReference type="Proteomes" id="UP000694251">
    <property type="component" value="Chromosome 7"/>
</dbReference>
<protein>
    <submittedName>
        <fullName evidence="2">Uncharacterized protein</fullName>
    </submittedName>
</protein>
<organism evidence="2 3">
    <name type="scientific">Arabidopsis suecica</name>
    <name type="common">Swedish thale-cress</name>
    <name type="synonym">Cardaminopsis suecica</name>
    <dbReference type="NCBI Taxonomy" id="45249"/>
    <lineage>
        <taxon>Eukaryota</taxon>
        <taxon>Viridiplantae</taxon>
        <taxon>Streptophyta</taxon>
        <taxon>Embryophyta</taxon>
        <taxon>Tracheophyta</taxon>
        <taxon>Spermatophyta</taxon>
        <taxon>Magnoliopsida</taxon>
        <taxon>eudicotyledons</taxon>
        <taxon>Gunneridae</taxon>
        <taxon>Pentapetalae</taxon>
        <taxon>rosids</taxon>
        <taxon>malvids</taxon>
        <taxon>Brassicales</taxon>
        <taxon>Brassicaceae</taxon>
        <taxon>Camelineae</taxon>
        <taxon>Arabidopsis</taxon>
    </lineage>
</organism>
<reference evidence="2 3" key="1">
    <citation type="submission" date="2020-12" db="EMBL/GenBank/DDBJ databases">
        <title>Concerted genomic and epigenomic changes stabilize Arabidopsis allopolyploids.</title>
        <authorList>
            <person name="Chen Z."/>
        </authorList>
    </citation>
    <scope>NUCLEOTIDE SEQUENCE [LARGE SCALE GENOMIC DNA]</scope>
    <source>
        <strain evidence="2">As9502</strain>
        <tissue evidence="2">Leaf</tissue>
    </source>
</reference>
<gene>
    <name evidence="2" type="ORF">ISN44_As07g005040</name>
</gene>
<evidence type="ECO:0000256" key="1">
    <source>
        <dbReference type="SAM" id="MobiDB-lite"/>
    </source>
</evidence>
<keyword evidence="3" id="KW-1185">Reference proteome</keyword>
<evidence type="ECO:0000313" key="2">
    <source>
        <dbReference type="EMBL" id="KAG7588159.1"/>
    </source>
</evidence>
<feature type="region of interest" description="Disordered" evidence="1">
    <location>
        <begin position="1"/>
        <end position="72"/>
    </location>
</feature>
<sequence>MDSYAAETNHWRDDWVAKRKRKPSKKVGTGKPSNEAKKLDLYGTKVEPPAYVEPAGMGSLVNPRPQILEHSI</sequence>
<comment type="caution">
    <text evidence="2">The sequence shown here is derived from an EMBL/GenBank/DDBJ whole genome shotgun (WGS) entry which is preliminary data.</text>
</comment>
<name>A0A8T2BP11_ARASU</name>
<proteinExistence type="predicted"/>
<accession>A0A8T2BP11</accession>